<dbReference type="eggNOG" id="ENOG502Z8P1">
    <property type="taxonomic scope" value="Bacteria"/>
</dbReference>
<sequence length="251" mass="27806">MIANFPVRMAVASMGVLWLAARLGIWLGRKRGLEEAEREDFAVVQTATLTLLGLIIGFSFSMAMTRYDQRKNYEEAEANAIGTEYVRTELLPAPDQATAKALLRTYLALRIDFYERRDPDELQRTNTETFRVQTQLWAAVREAALAKPTIVTGLAASGMNDVLNSQGYTQAAWWNRIPTAAWIFMVLIAICANVMIGYGARNASGEPALLVVLPLIVSIAFLMIADIDSPGRGLIRIVPQNLIALSKSWSR</sequence>
<gene>
    <name evidence="2" type="ordered locus">Acid_3913</name>
</gene>
<dbReference type="InterPro" id="IPR025333">
    <property type="entry name" value="DUF4239"/>
</dbReference>
<dbReference type="AlphaFoldDB" id="Q01ZN5"/>
<protein>
    <recommendedName>
        <fullName evidence="3">DUF4239 domain-containing protein</fullName>
    </recommendedName>
</protein>
<proteinExistence type="predicted"/>
<dbReference type="EMBL" id="CP000473">
    <property type="protein sequence ID" value="ABJ84880.1"/>
    <property type="molecule type" value="Genomic_DNA"/>
</dbReference>
<dbReference type="InParanoid" id="Q01ZN5"/>
<feature type="transmembrane region" description="Helical" evidence="1">
    <location>
        <begin position="180"/>
        <end position="201"/>
    </location>
</feature>
<evidence type="ECO:0000313" key="2">
    <source>
        <dbReference type="EMBL" id="ABJ84880.1"/>
    </source>
</evidence>
<dbReference type="HOGENOM" id="CLU_086345_1_0_0"/>
<accession>Q01ZN5</accession>
<dbReference type="KEGG" id="sus:Acid_3913"/>
<keyword evidence="1" id="KW-0472">Membrane</keyword>
<feature type="transmembrane region" description="Helical" evidence="1">
    <location>
        <begin position="207"/>
        <end position="227"/>
    </location>
</feature>
<dbReference type="Pfam" id="PF14023">
    <property type="entry name" value="Bestrophin-like"/>
    <property type="match status" value="1"/>
</dbReference>
<feature type="transmembrane region" description="Helical" evidence="1">
    <location>
        <begin position="7"/>
        <end position="29"/>
    </location>
</feature>
<keyword evidence="1" id="KW-0812">Transmembrane</keyword>
<evidence type="ECO:0000256" key="1">
    <source>
        <dbReference type="SAM" id="Phobius"/>
    </source>
</evidence>
<reference evidence="2" key="1">
    <citation type="submission" date="2006-10" db="EMBL/GenBank/DDBJ databases">
        <title>Complete sequence of Solibacter usitatus Ellin6076.</title>
        <authorList>
            <consortium name="US DOE Joint Genome Institute"/>
            <person name="Copeland A."/>
            <person name="Lucas S."/>
            <person name="Lapidus A."/>
            <person name="Barry K."/>
            <person name="Detter J.C."/>
            <person name="Glavina del Rio T."/>
            <person name="Hammon N."/>
            <person name="Israni S."/>
            <person name="Dalin E."/>
            <person name="Tice H."/>
            <person name="Pitluck S."/>
            <person name="Thompson L.S."/>
            <person name="Brettin T."/>
            <person name="Bruce D."/>
            <person name="Han C."/>
            <person name="Tapia R."/>
            <person name="Gilna P."/>
            <person name="Schmutz J."/>
            <person name="Larimer F."/>
            <person name="Land M."/>
            <person name="Hauser L."/>
            <person name="Kyrpides N."/>
            <person name="Mikhailova N."/>
            <person name="Janssen P.H."/>
            <person name="Kuske C.R."/>
            <person name="Richardson P."/>
        </authorList>
    </citation>
    <scope>NUCLEOTIDE SEQUENCE</scope>
    <source>
        <strain evidence="2">Ellin6076</strain>
    </source>
</reference>
<feature type="transmembrane region" description="Helical" evidence="1">
    <location>
        <begin position="41"/>
        <end position="63"/>
    </location>
</feature>
<keyword evidence="1" id="KW-1133">Transmembrane helix</keyword>
<name>Q01ZN5_SOLUE</name>
<organism evidence="2">
    <name type="scientific">Solibacter usitatus (strain Ellin6076)</name>
    <dbReference type="NCBI Taxonomy" id="234267"/>
    <lineage>
        <taxon>Bacteria</taxon>
        <taxon>Pseudomonadati</taxon>
        <taxon>Acidobacteriota</taxon>
        <taxon>Terriglobia</taxon>
        <taxon>Bryobacterales</taxon>
        <taxon>Solibacteraceae</taxon>
        <taxon>Candidatus Solibacter</taxon>
    </lineage>
</organism>
<dbReference type="STRING" id="234267.Acid_3913"/>
<evidence type="ECO:0008006" key="3">
    <source>
        <dbReference type="Google" id="ProtNLM"/>
    </source>
</evidence>